<dbReference type="Proteomes" id="UP001432322">
    <property type="component" value="Unassembled WGS sequence"/>
</dbReference>
<evidence type="ECO:0000313" key="1">
    <source>
        <dbReference type="EMBL" id="GMT24963.1"/>
    </source>
</evidence>
<sequence length="292" mass="33247">GNEVTRGREDVEKGAVFNARLAPNNSKNPGTRHPLDDIKHKVVELYERINGWEGVLIRVVGFDVKAELEGEIVERRSSCCVFDTIPFGRITYPLNKSYLPRDVRVGDRMRATVMRYRNEANDDHPSRWQVTGILGNKKTNEEWYEGIVTGLSNPNRYYISFEQGNAFYNKKEGIGPFERKKDCLTLGDVVDVCVRSTEDKTFFDVVQIGSETSRKKDITVEMMRKRDKKDLPSCWHVIGVTSYSPRYAASHHELIVTGNSKTLENGIDAWSATSSTHSYISQETKDDAWTTV</sequence>
<organism evidence="1 2">
    <name type="scientific">Pristionchus fissidentatus</name>
    <dbReference type="NCBI Taxonomy" id="1538716"/>
    <lineage>
        <taxon>Eukaryota</taxon>
        <taxon>Metazoa</taxon>
        <taxon>Ecdysozoa</taxon>
        <taxon>Nematoda</taxon>
        <taxon>Chromadorea</taxon>
        <taxon>Rhabditida</taxon>
        <taxon>Rhabditina</taxon>
        <taxon>Diplogasteromorpha</taxon>
        <taxon>Diplogasteroidea</taxon>
        <taxon>Neodiplogasteridae</taxon>
        <taxon>Pristionchus</taxon>
    </lineage>
</organism>
<reference evidence="1" key="1">
    <citation type="submission" date="2023-10" db="EMBL/GenBank/DDBJ databases">
        <title>Genome assembly of Pristionchus species.</title>
        <authorList>
            <person name="Yoshida K."/>
            <person name="Sommer R.J."/>
        </authorList>
    </citation>
    <scope>NUCLEOTIDE SEQUENCE</scope>
    <source>
        <strain evidence="1">RS5133</strain>
    </source>
</reference>
<feature type="non-terminal residue" evidence="1">
    <location>
        <position position="292"/>
    </location>
</feature>
<keyword evidence="2" id="KW-1185">Reference proteome</keyword>
<dbReference type="AlphaFoldDB" id="A0AAV5VZY8"/>
<feature type="non-terminal residue" evidence="1">
    <location>
        <position position="1"/>
    </location>
</feature>
<proteinExistence type="predicted"/>
<name>A0AAV5VZY8_9BILA</name>
<protein>
    <submittedName>
        <fullName evidence="1">Uncharacterized protein</fullName>
    </submittedName>
</protein>
<evidence type="ECO:0000313" key="2">
    <source>
        <dbReference type="Proteomes" id="UP001432322"/>
    </source>
</evidence>
<dbReference type="EMBL" id="BTSY01000004">
    <property type="protein sequence ID" value="GMT24963.1"/>
    <property type="molecule type" value="Genomic_DNA"/>
</dbReference>
<comment type="caution">
    <text evidence="1">The sequence shown here is derived from an EMBL/GenBank/DDBJ whole genome shotgun (WGS) entry which is preliminary data.</text>
</comment>
<accession>A0AAV5VZY8</accession>
<gene>
    <name evidence="1" type="ORF">PFISCL1PPCAC_16260</name>
</gene>